<gene>
    <name evidence="2" type="ORF">KL86PLE_100069</name>
</gene>
<feature type="region of interest" description="Disordered" evidence="1">
    <location>
        <begin position="89"/>
        <end position="112"/>
    </location>
</feature>
<name>A0A212L133_9HYPH</name>
<dbReference type="EMBL" id="FMJD01000002">
    <property type="protein sequence ID" value="SCM71245.1"/>
    <property type="molecule type" value="Genomic_DNA"/>
</dbReference>
<organism evidence="2">
    <name type="scientific">uncultured Pleomorphomonas sp</name>
    <dbReference type="NCBI Taxonomy" id="442121"/>
    <lineage>
        <taxon>Bacteria</taxon>
        <taxon>Pseudomonadati</taxon>
        <taxon>Pseudomonadota</taxon>
        <taxon>Alphaproteobacteria</taxon>
        <taxon>Hyphomicrobiales</taxon>
        <taxon>Pleomorphomonadaceae</taxon>
        <taxon>Pleomorphomonas</taxon>
        <taxon>environmental samples</taxon>
    </lineage>
</organism>
<feature type="compositionally biased region" description="Basic residues" evidence="1">
    <location>
        <begin position="89"/>
        <end position="102"/>
    </location>
</feature>
<dbReference type="AlphaFoldDB" id="A0A212L133"/>
<evidence type="ECO:0000313" key="2">
    <source>
        <dbReference type="EMBL" id="SCM71245.1"/>
    </source>
</evidence>
<proteinExistence type="predicted"/>
<accession>A0A212L133</accession>
<sequence>MKIWTVALRLTAGLARSNTSAVVMRIDSLGYAAAPVADGDGFGPMSAGDLRRHVGPLLKFATISERMTCFSDHPNDIYFGSLRKIRRPGAGKRNFQRKHRTNMRPAQNKDKARRKFIFKG</sequence>
<protein>
    <submittedName>
        <fullName evidence="2">Uncharacterized protein</fullName>
    </submittedName>
</protein>
<evidence type="ECO:0000256" key="1">
    <source>
        <dbReference type="SAM" id="MobiDB-lite"/>
    </source>
</evidence>
<reference evidence="2" key="1">
    <citation type="submission" date="2016-08" db="EMBL/GenBank/DDBJ databases">
        <authorList>
            <person name="Seilhamer J.J."/>
        </authorList>
    </citation>
    <scope>NUCLEOTIDE SEQUENCE</scope>
    <source>
        <strain evidence="2">86</strain>
    </source>
</reference>